<name>W6N4T5_CLOTY</name>
<keyword evidence="2" id="KW-1185">Reference proteome</keyword>
<accession>W6N4T5</accession>
<evidence type="ECO:0000313" key="1">
    <source>
        <dbReference type="EMBL" id="CDL91583.1"/>
    </source>
</evidence>
<dbReference type="Proteomes" id="UP000019482">
    <property type="component" value="Unassembled WGS sequence"/>
</dbReference>
<evidence type="ECO:0000313" key="2">
    <source>
        <dbReference type="Proteomes" id="UP000019482"/>
    </source>
</evidence>
<protein>
    <submittedName>
        <fullName evidence="1">Uncharacterized protein</fullName>
    </submittedName>
</protein>
<proteinExistence type="predicted"/>
<gene>
    <name evidence="1" type="ORF">CTDIVETGP_1653</name>
</gene>
<reference evidence="1 2" key="1">
    <citation type="journal article" date="2015" name="Genome Announc.">
        <title>Draft Genome Sequence of Clostridium tyrobutyricum Strain DIVETGP, Isolated from Cow's Milk for Grana Padano Production.</title>
        <authorList>
            <person name="Soggiu A."/>
            <person name="Piras C."/>
            <person name="Gaiarsa S."/>
            <person name="Sassera D."/>
            <person name="Roncada P."/>
            <person name="Bendixen E."/>
            <person name="Brasca M."/>
            <person name="Bonizzi L."/>
        </authorList>
    </citation>
    <scope>NUCLEOTIDE SEQUENCE [LARGE SCALE GENOMIC DNA]</scope>
    <source>
        <strain evidence="1 2">DIVETGP</strain>
    </source>
</reference>
<sequence length="48" mass="5311">MGPAYLVSLGDIDSGNWATDIAEVSGTTIGLNLIFSYSNYIWCTNYRF</sequence>
<comment type="caution">
    <text evidence="1">The sequence shown here is derived from an EMBL/GenBank/DDBJ whole genome shotgun (WGS) entry which is preliminary data.</text>
</comment>
<organism evidence="1 2">
    <name type="scientific">Clostridium tyrobutyricum DIVETGP</name>
    <dbReference type="NCBI Taxonomy" id="1408889"/>
    <lineage>
        <taxon>Bacteria</taxon>
        <taxon>Bacillati</taxon>
        <taxon>Bacillota</taxon>
        <taxon>Clostridia</taxon>
        <taxon>Eubacteriales</taxon>
        <taxon>Clostridiaceae</taxon>
        <taxon>Clostridium</taxon>
    </lineage>
</organism>
<dbReference type="EMBL" id="CBXI010000027">
    <property type="protein sequence ID" value="CDL91583.1"/>
    <property type="molecule type" value="Genomic_DNA"/>
</dbReference>
<dbReference type="AlphaFoldDB" id="W6N4T5"/>